<dbReference type="EMBL" id="GBRH01188391">
    <property type="protein sequence ID" value="JAE09505.1"/>
    <property type="molecule type" value="Transcribed_RNA"/>
</dbReference>
<protein>
    <submittedName>
        <fullName evidence="1">Uncharacterized protein</fullName>
    </submittedName>
</protein>
<sequence length="34" mass="3897">MAIWPSSRSSGVLWMQRIPIIPSWRPISAMLLKS</sequence>
<dbReference type="AlphaFoldDB" id="A0A0A9F8Y3"/>
<evidence type="ECO:0000313" key="1">
    <source>
        <dbReference type="EMBL" id="JAE09505.1"/>
    </source>
</evidence>
<reference evidence="1" key="2">
    <citation type="journal article" date="2015" name="Data Brief">
        <title>Shoot transcriptome of the giant reed, Arundo donax.</title>
        <authorList>
            <person name="Barrero R.A."/>
            <person name="Guerrero F.D."/>
            <person name="Moolhuijzen P."/>
            <person name="Goolsby J.A."/>
            <person name="Tidwell J."/>
            <person name="Bellgard S.E."/>
            <person name="Bellgard M.I."/>
        </authorList>
    </citation>
    <scope>NUCLEOTIDE SEQUENCE</scope>
    <source>
        <tissue evidence="1">Shoot tissue taken approximately 20 cm above the soil surface</tissue>
    </source>
</reference>
<name>A0A0A9F8Y3_ARUDO</name>
<organism evidence="1">
    <name type="scientific">Arundo donax</name>
    <name type="common">Giant reed</name>
    <name type="synonym">Donax arundinaceus</name>
    <dbReference type="NCBI Taxonomy" id="35708"/>
    <lineage>
        <taxon>Eukaryota</taxon>
        <taxon>Viridiplantae</taxon>
        <taxon>Streptophyta</taxon>
        <taxon>Embryophyta</taxon>
        <taxon>Tracheophyta</taxon>
        <taxon>Spermatophyta</taxon>
        <taxon>Magnoliopsida</taxon>
        <taxon>Liliopsida</taxon>
        <taxon>Poales</taxon>
        <taxon>Poaceae</taxon>
        <taxon>PACMAD clade</taxon>
        <taxon>Arundinoideae</taxon>
        <taxon>Arundineae</taxon>
        <taxon>Arundo</taxon>
    </lineage>
</organism>
<reference evidence="1" key="1">
    <citation type="submission" date="2014-09" db="EMBL/GenBank/DDBJ databases">
        <authorList>
            <person name="Magalhaes I.L.F."/>
            <person name="Oliveira U."/>
            <person name="Santos F.R."/>
            <person name="Vidigal T.H.D.A."/>
            <person name="Brescovit A.D."/>
            <person name="Santos A.J."/>
        </authorList>
    </citation>
    <scope>NUCLEOTIDE SEQUENCE</scope>
    <source>
        <tissue evidence="1">Shoot tissue taken approximately 20 cm above the soil surface</tissue>
    </source>
</reference>
<proteinExistence type="predicted"/>
<accession>A0A0A9F8Y3</accession>